<name>A0A0D2P0I5_HYPSF</name>
<dbReference type="Proteomes" id="UP000054270">
    <property type="component" value="Unassembled WGS sequence"/>
</dbReference>
<evidence type="ECO:0000313" key="3">
    <source>
        <dbReference type="Proteomes" id="UP000054270"/>
    </source>
</evidence>
<dbReference type="EMBL" id="KN817552">
    <property type="protein sequence ID" value="KJA22201.1"/>
    <property type="molecule type" value="Genomic_DNA"/>
</dbReference>
<evidence type="ECO:0000313" key="2">
    <source>
        <dbReference type="EMBL" id="KJA22201.1"/>
    </source>
</evidence>
<reference evidence="3" key="1">
    <citation type="submission" date="2014-04" db="EMBL/GenBank/DDBJ databases">
        <title>Evolutionary Origins and Diversification of the Mycorrhizal Mutualists.</title>
        <authorList>
            <consortium name="DOE Joint Genome Institute"/>
            <consortium name="Mycorrhizal Genomics Consortium"/>
            <person name="Kohler A."/>
            <person name="Kuo A."/>
            <person name="Nagy L.G."/>
            <person name="Floudas D."/>
            <person name="Copeland A."/>
            <person name="Barry K.W."/>
            <person name="Cichocki N."/>
            <person name="Veneault-Fourrey C."/>
            <person name="LaButti K."/>
            <person name="Lindquist E.A."/>
            <person name="Lipzen A."/>
            <person name="Lundell T."/>
            <person name="Morin E."/>
            <person name="Murat C."/>
            <person name="Riley R."/>
            <person name="Ohm R."/>
            <person name="Sun H."/>
            <person name="Tunlid A."/>
            <person name="Henrissat B."/>
            <person name="Grigoriev I.V."/>
            <person name="Hibbett D.S."/>
            <person name="Martin F."/>
        </authorList>
    </citation>
    <scope>NUCLEOTIDE SEQUENCE [LARGE SCALE GENOMIC DNA]</scope>
    <source>
        <strain evidence="3">FD-334 SS-4</strain>
    </source>
</reference>
<keyword evidence="3" id="KW-1185">Reference proteome</keyword>
<feature type="region of interest" description="Disordered" evidence="1">
    <location>
        <begin position="61"/>
        <end position="94"/>
    </location>
</feature>
<evidence type="ECO:0000256" key="1">
    <source>
        <dbReference type="SAM" id="MobiDB-lite"/>
    </source>
</evidence>
<sequence length="173" mass="19373">MTSIQSVGTVPELNMPLLESNQEPNVSANNQDHTIIHSSNTRIPDPRPLSTDEISTPVWVEQRHTEHHHESQSTTTLYAGSTSPHPSIRFQSQPPSVSQCGMLASTAYVSGNYYAWAKQDRPLEHLQNGMFIDDENIHMHMWPGIVEQGMFDAANWEHFAQTSASSSLVHARE</sequence>
<protein>
    <submittedName>
        <fullName evidence="2">Uncharacterized protein</fullName>
    </submittedName>
</protein>
<feature type="compositionally biased region" description="Basic and acidic residues" evidence="1">
    <location>
        <begin position="61"/>
        <end position="71"/>
    </location>
</feature>
<accession>A0A0D2P0I5</accession>
<proteinExistence type="predicted"/>
<feature type="compositionally biased region" description="Polar residues" evidence="1">
    <location>
        <begin position="77"/>
        <end position="94"/>
    </location>
</feature>
<organism evidence="2 3">
    <name type="scientific">Hypholoma sublateritium (strain FD-334 SS-4)</name>
    <dbReference type="NCBI Taxonomy" id="945553"/>
    <lineage>
        <taxon>Eukaryota</taxon>
        <taxon>Fungi</taxon>
        <taxon>Dikarya</taxon>
        <taxon>Basidiomycota</taxon>
        <taxon>Agaricomycotina</taxon>
        <taxon>Agaricomycetes</taxon>
        <taxon>Agaricomycetidae</taxon>
        <taxon>Agaricales</taxon>
        <taxon>Agaricineae</taxon>
        <taxon>Strophariaceae</taxon>
        <taxon>Hypholoma</taxon>
    </lineage>
</organism>
<gene>
    <name evidence="2" type="ORF">HYPSUDRAFT_55083</name>
</gene>
<dbReference type="AlphaFoldDB" id="A0A0D2P0I5"/>